<feature type="compositionally biased region" description="Basic and acidic residues" evidence="1">
    <location>
        <begin position="115"/>
        <end position="133"/>
    </location>
</feature>
<feature type="domain" description="Nitrile hydratase beta subunit-like N-terminal" evidence="2">
    <location>
        <begin position="28"/>
        <end position="117"/>
    </location>
</feature>
<dbReference type="NCBIfam" id="TIGR03889">
    <property type="entry name" value="nitrile_acc"/>
    <property type="match status" value="1"/>
</dbReference>
<name>A0ABW1J4B4_9PSEU</name>
<dbReference type="InterPro" id="IPR023808">
    <property type="entry name" value="Nitrile_Hydratase_acc_put"/>
</dbReference>
<protein>
    <submittedName>
        <fullName evidence="3">Nitrile hydratase accessory protein</fullName>
    </submittedName>
</protein>
<organism evidence="3 4">
    <name type="scientific">Pseudonocardia hispaniensis</name>
    <dbReference type="NCBI Taxonomy" id="904933"/>
    <lineage>
        <taxon>Bacteria</taxon>
        <taxon>Bacillati</taxon>
        <taxon>Actinomycetota</taxon>
        <taxon>Actinomycetes</taxon>
        <taxon>Pseudonocardiales</taxon>
        <taxon>Pseudonocardiaceae</taxon>
        <taxon>Pseudonocardia</taxon>
    </lineage>
</organism>
<evidence type="ECO:0000259" key="2">
    <source>
        <dbReference type="Pfam" id="PF21006"/>
    </source>
</evidence>
<dbReference type="SUPFAM" id="SSF50090">
    <property type="entry name" value="Electron transport accessory proteins"/>
    <property type="match status" value="1"/>
</dbReference>
<dbReference type="RefSeq" id="WP_379585200.1">
    <property type="nucleotide sequence ID" value="NZ_JBHSQW010000026.1"/>
</dbReference>
<accession>A0ABW1J4B4</accession>
<feature type="region of interest" description="Disordered" evidence="1">
    <location>
        <begin position="110"/>
        <end position="133"/>
    </location>
</feature>
<dbReference type="EMBL" id="JBHSQW010000026">
    <property type="protein sequence ID" value="MFC5995180.1"/>
    <property type="molecule type" value="Genomic_DNA"/>
</dbReference>
<dbReference type="Gene3D" id="1.10.472.20">
    <property type="entry name" value="Nitrile hydratase, beta subunit"/>
    <property type="match status" value="1"/>
</dbReference>
<gene>
    <name evidence="3" type="ORF">ACFQE5_13260</name>
</gene>
<evidence type="ECO:0000313" key="4">
    <source>
        <dbReference type="Proteomes" id="UP001596302"/>
    </source>
</evidence>
<comment type="caution">
    <text evidence="3">The sequence shown here is derived from an EMBL/GenBank/DDBJ whole genome shotgun (WGS) entry which is preliminary data.</text>
</comment>
<evidence type="ECO:0000256" key="1">
    <source>
        <dbReference type="SAM" id="MobiDB-lite"/>
    </source>
</evidence>
<dbReference type="Proteomes" id="UP001596302">
    <property type="component" value="Unassembled WGS sequence"/>
</dbReference>
<dbReference type="InterPro" id="IPR042262">
    <property type="entry name" value="CN_hydtase_beta_C"/>
</dbReference>
<sequence>MGYRADATELGDARRRVETLISGLPGGERGFEQPWELRAFAMAVAAYHNGQYEWSEFQLSLIDSIRRWEAEGGPDPWRYYEHWLVALETVLAGSGALSEADLDERTKAVLATPRDTGHHKAHREPVAVDPGRR</sequence>
<dbReference type="InterPro" id="IPR049054">
    <property type="entry name" value="CN_hydtase_beta-like_N"/>
</dbReference>
<dbReference type="Pfam" id="PF21006">
    <property type="entry name" value="NHase_beta_N"/>
    <property type="match status" value="1"/>
</dbReference>
<dbReference type="InterPro" id="IPR008990">
    <property type="entry name" value="Elect_transpt_acc-like_dom_sf"/>
</dbReference>
<evidence type="ECO:0000313" key="3">
    <source>
        <dbReference type="EMBL" id="MFC5995180.1"/>
    </source>
</evidence>
<keyword evidence="4" id="KW-1185">Reference proteome</keyword>
<reference evidence="4" key="1">
    <citation type="journal article" date="2019" name="Int. J. Syst. Evol. Microbiol.">
        <title>The Global Catalogue of Microorganisms (GCM) 10K type strain sequencing project: providing services to taxonomists for standard genome sequencing and annotation.</title>
        <authorList>
            <consortium name="The Broad Institute Genomics Platform"/>
            <consortium name="The Broad Institute Genome Sequencing Center for Infectious Disease"/>
            <person name="Wu L."/>
            <person name="Ma J."/>
        </authorList>
    </citation>
    <scope>NUCLEOTIDE SEQUENCE [LARGE SCALE GENOMIC DNA]</scope>
    <source>
        <strain evidence="4">CCM 8391</strain>
    </source>
</reference>
<proteinExistence type="predicted"/>